<evidence type="ECO:0000313" key="4">
    <source>
        <dbReference type="Proteomes" id="UP000311382"/>
    </source>
</evidence>
<dbReference type="InterPro" id="IPR040694">
    <property type="entry name" value="UGGT_TRXL_2"/>
</dbReference>
<dbReference type="GO" id="GO:0051082">
    <property type="term" value="F:unfolded protein binding"/>
    <property type="evidence" value="ECO:0007669"/>
    <property type="project" value="TreeGrafter"/>
</dbReference>
<dbReference type="SMART" id="SM00397">
    <property type="entry name" value="t_SNARE"/>
    <property type="match status" value="1"/>
</dbReference>
<dbReference type="AlphaFoldDB" id="A0A5C5FX65"/>
<evidence type="ECO:0000256" key="1">
    <source>
        <dbReference type="SAM" id="MobiDB-lite"/>
    </source>
</evidence>
<dbReference type="EMBL" id="SOZI01000044">
    <property type="protein sequence ID" value="TNY21400.1"/>
    <property type="molecule type" value="Genomic_DNA"/>
</dbReference>
<feature type="non-terminal residue" evidence="3">
    <location>
        <position position="1"/>
    </location>
</feature>
<evidence type="ECO:0000313" key="3">
    <source>
        <dbReference type="EMBL" id="TNY21400.1"/>
    </source>
</evidence>
<dbReference type="Gene3D" id="1.20.58.70">
    <property type="match status" value="1"/>
</dbReference>
<protein>
    <submittedName>
        <fullName evidence="3">Proteophosphoglycan ppg4</fullName>
    </submittedName>
</protein>
<feature type="compositionally biased region" description="Basic and acidic residues" evidence="1">
    <location>
        <begin position="1098"/>
        <end position="1109"/>
    </location>
</feature>
<dbReference type="Pfam" id="PF18401">
    <property type="entry name" value="Thioredoxin_13"/>
    <property type="match status" value="1"/>
</dbReference>
<comment type="caution">
    <text evidence="3">The sequence shown here is derived from an EMBL/GenBank/DDBJ whole genome shotgun (WGS) entry which is preliminary data.</text>
</comment>
<dbReference type="GO" id="GO:0018279">
    <property type="term" value="P:protein N-linked glycosylation via asparagine"/>
    <property type="evidence" value="ECO:0007669"/>
    <property type="project" value="TreeGrafter"/>
</dbReference>
<dbReference type="Pfam" id="PF00804">
    <property type="entry name" value="Syntaxin"/>
    <property type="match status" value="1"/>
</dbReference>
<keyword evidence="4" id="KW-1185">Reference proteome</keyword>
<dbReference type="PROSITE" id="PS50192">
    <property type="entry name" value="T_SNARE"/>
    <property type="match status" value="1"/>
</dbReference>
<name>A0A5C5FX65_9BASI</name>
<dbReference type="InterPro" id="IPR006011">
    <property type="entry name" value="Syntaxin_N"/>
</dbReference>
<reference evidence="3 4" key="1">
    <citation type="submission" date="2019-03" db="EMBL/GenBank/DDBJ databases">
        <title>Rhodosporidium diobovatum UCD-FST 08-225 genome sequencing, assembly, and annotation.</title>
        <authorList>
            <person name="Fakankun I.U."/>
            <person name="Fristensky B."/>
            <person name="Levin D.B."/>
        </authorList>
    </citation>
    <scope>NUCLEOTIDE SEQUENCE [LARGE SCALE GENOMIC DNA]</scope>
    <source>
        <strain evidence="3 4">UCD-FST 08-225</strain>
    </source>
</reference>
<accession>A0A5C5FX65</accession>
<sequence length="1109" mass="121545">GYGNNPAYGQPQGAFNNNGGGGYQPQQAYGYSAPPPAQQQQQQHYAPPPVGAAGHGNSYAMQPMNGAGQGSLIGPDLGPFFAEVESIQDEIKQLQYNINHVSELHSRRLASTDDQTQSATAAQLTQLTNQTTGLTNSIRNRITKLNDINKKSPQGDPNFPTRKLQIGNLQNGFKRALEEYNLVEKRSREKYRDRMARQIKIVKPDATDDEIKAAWEDSQGGAQIFSQALMTSRTSGARAAFAEVQSRNQDLRKIEETITELAQMMQDMATLVLEQDESVRMIETQAVQVNTDVEQGLDQTKKARPDAFYPFLHSLTQYHLRPKRAVFSNPAFAPPPSGLDGKPIKTKYSDHNPVFTRLALANESLVALESTIARLDQWKKRVRGRYGDMHLGLAAQEDYPVLEAMRDVWTRREAEVEQPKTLKGECQSWADVGGYRACSMNEFWGHLGHKQGIERGPLKVQGCVPFSLALDVPQTYEFDHFLPAERDESLPLVVLYAAPSDEQFVPLFEGLYALAARAKPRLQLAVRWKPDTGAERVQGYVPDFAVEAVIKDGSETVEVEDVAGFTARAISFIRSAKDQFAALNDVASTLPLVAKDILATKPRGSLAKTSSLAERITFNGIPISPADMTQADVLALMRSERKIMQDLQSVVSTIMNEEVARDIILAANLTLEQPRKSANSLAIPTVDRPLRFVNLAEAVKGLPTRFIRASYIEGVGEENEEGDPAAISTFWVVADLDSDEGRTLVNNALRYAETTGEIRFSFVHNPATPTSSPDRFALSSLIANLTLSSEIAEAYPQEMIDFLDLKASDAHPPRRKLSDQWTAENPMTPFVEKGITGDAVKNVTQYWASVLPFAERVGVQPGEAAVILNGRVGPQIVHLDSKEFATGSFQALHQYELKRRIRPVHEACVPRYPDQVASDRRYQADMVAIATSVAACSADIHRLATPTGAEVKGLATITHGDRDRAMFELVAVLDPVGPLARQVAPFLLGLKTHTLVAYRVFLLPASPSTTLDLQTLSGRFFPAKVAFGEDQRELPHAVDFAGLPEGAVLDVKAFVPKTGEEFSGPGGKGGESVKVVASEGGPQVVLFSSAGEEQEAAGEEKAQHVRDEL</sequence>
<dbReference type="InterPro" id="IPR040525">
    <property type="entry name" value="UGGT_TRXL_4"/>
</dbReference>
<dbReference type="SMART" id="SM00503">
    <property type="entry name" value="SynN"/>
    <property type="match status" value="1"/>
</dbReference>
<dbReference type="GO" id="GO:0016020">
    <property type="term" value="C:membrane"/>
    <property type="evidence" value="ECO:0007669"/>
    <property type="project" value="InterPro"/>
</dbReference>
<evidence type="ECO:0000259" key="2">
    <source>
        <dbReference type="PROSITE" id="PS50192"/>
    </source>
</evidence>
<feature type="compositionally biased region" description="Low complexity" evidence="1">
    <location>
        <begin position="24"/>
        <end position="45"/>
    </location>
</feature>
<feature type="region of interest" description="Disordered" evidence="1">
    <location>
        <begin position="1088"/>
        <end position="1109"/>
    </location>
</feature>
<dbReference type="GO" id="GO:0036503">
    <property type="term" value="P:ERAD pathway"/>
    <property type="evidence" value="ECO:0007669"/>
    <property type="project" value="TreeGrafter"/>
</dbReference>
<feature type="region of interest" description="Disordered" evidence="1">
    <location>
        <begin position="1"/>
        <end position="67"/>
    </location>
</feature>
<dbReference type="PANTHER" id="PTHR11226:SF0">
    <property type="entry name" value="UDP-GLUCOSE:GLYCOPROTEIN GLUCOSYLTRANSFERASE"/>
    <property type="match status" value="1"/>
</dbReference>
<dbReference type="SUPFAM" id="SSF47661">
    <property type="entry name" value="t-snare proteins"/>
    <property type="match status" value="1"/>
</dbReference>
<dbReference type="CDD" id="cd00179">
    <property type="entry name" value="SynN"/>
    <property type="match status" value="1"/>
</dbReference>
<dbReference type="CDD" id="cd15849">
    <property type="entry name" value="SNARE_Sso1"/>
    <property type="match status" value="1"/>
</dbReference>
<dbReference type="GO" id="GO:0016192">
    <property type="term" value="P:vesicle-mediated transport"/>
    <property type="evidence" value="ECO:0007669"/>
    <property type="project" value="InterPro"/>
</dbReference>
<feature type="domain" description="T-SNARE coiled-coil homology" evidence="2">
    <location>
        <begin position="241"/>
        <end position="303"/>
    </location>
</feature>
<dbReference type="InterPro" id="IPR009448">
    <property type="entry name" value="UDP-g_GGtrans"/>
</dbReference>
<dbReference type="InterPro" id="IPR000727">
    <property type="entry name" value="T_SNARE_dom"/>
</dbReference>
<dbReference type="InterPro" id="IPR040693">
    <property type="entry name" value="UGGT_TRXL_1"/>
</dbReference>
<organism evidence="3 4">
    <name type="scientific">Rhodotorula diobovata</name>
    <dbReference type="NCBI Taxonomy" id="5288"/>
    <lineage>
        <taxon>Eukaryota</taxon>
        <taxon>Fungi</taxon>
        <taxon>Dikarya</taxon>
        <taxon>Basidiomycota</taxon>
        <taxon>Pucciniomycotina</taxon>
        <taxon>Microbotryomycetes</taxon>
        <taxon>Sporidiobolales</taxon>
        <taxon>Sporidiobolaceae</taxon>
        <taxon>Rhodotorula</taxon>
    </lineage>
</organism>
<dbReference type="InterPro" id="IPR010989">
    <property type="entry name" value="SNARE"/>
</dbReference>
<dbReference type="STRING" id="5288.A0A5C5FX65"/>
<dbReference type="Pfam" id="PF18400">
    <property type="entry name" value="Thioredoxin_12"/>
    <property type="match status" value="1"/>
</dbReference>
<dbReference type="Pfam" id="PF18403">
    <property type="entry name" value="Thioredoxin_15"/>
    <property type="match status" value="1"/>
</dbReference>
<gene>
    <name evidence="3" type="ORF">DMC30DRAFT_350754</name>
</gene>
<dbReference type="GO" id="GO:0005783">
    <property type="term" value="C:endoplasmic reticulum"/>
    <property type="evidence" value="ECO:0007669"/>
    <property type="project" value="TreeGrafter"/>
</dbReference>
<dbReference type="Proteomes" id="UP000311382">
    <property type="component" value="Unassembled WGS sequence"/>
</dbReference>
<dbReference type="PANTHER" id="PTHR11226">
    <property type="entry name" value="UDP-GLUCOSE GLYCOPROTEIN:GLUCOSYLTRANSFERASE"/>
    <property type="match status" value="1"/>
</dbReference>
<dbReference type="GO" id="GO:0003980">
    <property type="term" value="F:UDP-glucose:glycoprotein glucosyltransferase activity"/>
    <property type="evidence" value="ECO:0007669"/>
    <property type="project" value="InterPro"/>
</dbReference>
<proteinExistence type="predicted"/>
<dbReference type="OrthoDB" id="2534480at2759"/>